<feature type="region of interest" description="Disordered" evidence="4">
    <location>
        <begin position="1"/>
        <end position="30"/>
    </location>
</feature>
<organism evidence="5 6">
    <name type="scientific">Patella caerulea</name>
    <name type="common">Rayed Mediterranean limpet</name>
    <dbReference type="NCBI Taxonomy" id="87958"/>
    <lineage>
        <taxon>Eukaryota</taxon>
        <taxon>Metazoa</taxon>
        <taxon>Spiralia</taxon>
        <taxon>Lophotrochozoa</taxon>
        <taxon>Mollusca</taxon>
        <taxon>Gastropoda</taxon>
        <taxon>Patellogastropoda</taxon>
        <taxon>Patelloidea</taxon>
        <taxon>Patellidae</taxon>
        <taxon>Patella</taxon>
    </lineage>
</organism>
<dbReference type="InterPro" id="IPR015943">
    <property type="entry name" value="WD40/YVTN_repeat-like_dom_sf"/>
</dbReference>
<sequence>MDTQENMESNKEVDGDGHETNQDMSHINTQQLFRNIDDCLEDVKPENSQTHLISSENNQSLKQKELGEASQHITTLHSNQSESDNQEQNDEKTSCSSSQVDLTFSDQSVNKSKELFSSDSENKSELSKSVVESVTQANVISENIHKNITVNTNKNLSEETTECKSENKFLPTTKHVEEEEDVRSCKRQKLDTGEQLESERLLESQKLEALNRCEELETAMEDENVPVKEESIPVNEESTEADDAQQGYEIQYDFSKSPGQITGAWTEFENKEQNFLKGCKWSPDGSCILTNSDDNYLRLFNTPSEVYYGNMENVPQMTSILKMKGGETIYDYCWYPLMNSSDPATCCLISSSRCMPVHMWDAFSGELICSYRSYDQADELVAAHSVSFNPDGSKIYCGFNKTIRVFDVSRPGRDCQRRPTFAKSIGQPGIISCIEHSPVDYSLYAAGSYSRTIALYYEPKGELACCFKGQQGGVTHIKFSPDGTKLYSGGRKDPEILCWDLRNPSKILLTMKREVETNQRIYFDLDSSGRYMISGNHNGSINIWDVLDTDTTPQPILSYQAHHDTVNGVSLHPSLPLLATSSGQRHYPALGDSDDSDSEDFTQTTDSVDYSLGLWWLGS</sequence>
<dbReference type="Gene3D" id="2.130.10.10">
    <property type="entry name" value="YVTN repeat-like/Quinoprotein amine dehydrogenase"/>
    <property type="match status" value="1"/>
</dbReference>
<name>A0AAN8Q7H5_PATCE</name>
<protein>
    <recommendedName>
        <fullName evidence="2">WD repeat-containing protein 79</fullName>
    </recommendedName>
</protein>
<dbReference type="PROSITE" id="PS50082">
    <property type="entry name" value="WD_REPEATS_2"/>
    <property type="match status" value="1"/>
</dbReference>
<feature type="compositionally biased region" description="Basic and acidic residues" evidence="4">
    <location>
        <begin position="8"/>
        <end position="21"/>
    </location>
</feature>
<dbReference type="SUPFAM" id="SSF50978">
    <property type="entry name" value="WD40 repeat-like"/>
    <property type="match status" value="1"/>
</dbReference>
<evidence type="ECO:0000256" key="4">
    <source>
        <dbReference type="SAM" id="MobiDB-lite"/>
    </source>
</evidence>
<dbReference type="AlphaFoldDB" id="A0AAN8Q7H5"/>
<dbReference type="PANTHER" id="PTHR13211">
    <property type="entry name" value="TELOMERASE CAJAL BODY PROTEIN 1"/>
    <property type="match status" value="1"/>
</dbReference>
<feature type="compositionally biased region" description="Polar residues" evidence="4">
    <location>
        <begin position="71"/>
        <end position="83"/>
    </location>
</feature>
<dbReference type="PANTHER" id="PTHR13211:SF0">
    <property type="entry name" value="TELOMERASE CAJAL BODY PROTEIN 1"/>
    <property type="match status" value="1"/>
</dbReference>
<gene>
    <name evidence="5" type="ORF">SNE40_000832</name>
</gene>
<evidence type="ECO:0000256" key="1">
    <source>
        <dbReference type="ARBA" id="ARBA00038279"/>
    </source>
</evidence>
<evidence type="ECO:0000256" key="2">
    <source>
        <dbReference type="ARBA" id="ARBA00041558"/>
    </source>
</evidence>
<accession>A0AAN8Q7H5</accession>
<dbReference type="InterPro" id="IPR051150">
    <property type="entry name" value="SWT21/TCAB1_mRNA_Telomere"/>
</dbReference>
<dbReference type="SMART" id="SM00320">
    <property type="entry name" value="WD40"/>
    <property type="match status" value="6"/>
</dbReference>
<comment type="similarity">
    <text evidence="1">Belongs to the TCAB1 family.</text>
</comment>
<dbReference type="Pfam" id="PF00400">
    <property type="entry name" value="WD40"/>
    <property type="match status" value="4"/>
</dbReference>
<feature type="compositionally biased region" description="Polar residues" evidence="4">
    <location>
        <begin position="46"/>
        <end position="61"/>
    </location>
</feature>
<reference evidence="5 6" key="1">
    <citation type="submission" date="2024-01" db="EMBL/GenBank/DDBJ databases">
        <title>The genome of the rayed Mediterranean limpet Patella caerulea (Linnaeus, 1758).</title>
        <authorList>
            <person name="Anh-Thu Weber A."/>
            <person name="Halstead-Nussloch G."/>
        </authorList>
    </citation>
    <scope>NUCLEOTIDE SEQUENCE [LARGE SCALE GENOMIC DNA]</scope>
    <source>
        <strain evidence="5">AATW-2023a</strain>
        <tissue evidence="5">Whole specimen</tissue>
    </source>
</reference>
<dbReference type="InterPro" id="IPR036322">
    <property type="entry name" value="WD40_repeat_dom_sf"/>
</dbReference>
<dbReference type="InterPro" id="IPR001680">
    <property type="entry name" value="WD40_rpt"/>
</dbReference>
<dbReference type="GO" id="GO:0030576">
    <property type="term" value="P:Cajal body organization"/>
    <property type="evidence" value="ECO:0007669"/>
    <property type="project" value="TreeGrafter"/>
</dbReference>
<dbReference type="Proteomes" id="UP001347796">
    <property type="component" value="Unassembled WGS sequence"/>
</dbReference>
<evidence type="ECO:0000313" key="6">
    <source>
        <dbReference type="Proteomes" id="UP001347796"/>
    </source>
</evidence>
<proteinExistence type="inferred from homology"/>
<keyword evidence="3" id="KW-0853">WD repeat</keyword>
<keyword evidence="6" id="KW-1185">Reference proteome</keyword>
<dbReference type="EMBL" id="JAZGQO010000001">
    <property type="protein sequence ID" value="KAK6195388.1"/>
    <property type="molecule type" value="Genomic_DNA"/>
</dbReference>
<comment type="caution">
    <text evidence="5">The sequence shown here is derived from an EMBL/GenBank/DDBJ whole genome shotgun (WGS) entry which is preliminary data.</text>
</comment>
<feature type="region of interest" description="Disordered" evidence="4">
    <location>
        <begin position="46"/>
        <end position="101"/>
    </location>
</feature>
<dbReference type="GO" id="GO:0003723">
    <property type="term" value="F:RNA binding"/>
    <property type="evidence" value="ECO:0007669"/>
    <property type="project" value="TreeGrafter"/>
</dbReference>
<feature type="repeat" description="WD" evidence="3">
    <location>
        <begin position="467"/>
        <end position="509"/>
    </location>
</feature>
<dbReference type="GO" id="GO:0015030">
    <property type="term" value="C:Cajal body"/>
    <property type="evidence" value="ECO:0007669"/>
    <property type="project" value="TreeGrafter"/>
</dbReference>
<evidence type="ECO:0000313" key="5">
    <source>
        <dbReference type="EMBL" id="KAK6195388.1"/>
    </source>
</evidence>
<evidence type="ECO:0000256" key="3">
    <source>
        <dbReference type="PROSITE-ProRule" id="PRU00221"/>
    </source>
</evidence>